<evidence type="ECO:0000313" key="2">
    <source>
        <dbReference type="Proteomes" id="UP000256999"/>
    </source>
</evidence>
<name>A0A3E0ULN7_9GAMM</name>
<reference evidence="1 2" key="1">
    <citation type="submission" date="2018-08" db="EMBL/GenBank/DDBJ databases">
        <title>Thalassotalea euphylliae genome.</title>
        <authorList>
            <person name="Summers S."/>
            <person name="Rice S.A."/>
            <person name="Freckelton M.L."/>
            <person name="Nedved B.T."/>
            <person name="Hadfield M.G."/>
        </authorList>
    </citation>
    <scope>NUCLEOTIDE SEQUENCE [LARGE SCALE GENOMIC DNA]</scope>
    <source>
        <strain evidence="1 2">H2</strain>
    </source>
</reference>
<gene>
    <name evidence="1" type="ORF">DXX92_18790</name>
</gene>
<dbReference type="Proteomes" id="UP000256999">
    <property type="component" value="Unassembled WGS sequence"/>
</dbReference>
<protein>
    <submittedName>
        <fullName evidence="1">Uncharacterized protein</fullName>
    </submittedName>
</protein>
<accession>A0A3E0ULN7</accession>
<evidence type="ECO:0000313" key="1">
    <source>
        <dbReference type="EMBL" id="REL37195.1"/>
    </source>
</evidence>
<dbReference type="EMBL" id="QUOV01000001">
    <property type="protein sequence ID" value="REL37195.1"/>
    <property type="molecule type" value="Genomic_DNA"/>
</dbReference>
<comment type="caution">
    <text evidence="1">The sequence shown here is derived from an EMBL/GenBank/DDBJ whole genome shotgun (WGS) entry which is preliminary data.</text>
</comment>
<proteinExistence type="predicted"/>
<sequence>MIAQLVIKRFSARRLFARNGYSLSKTSNEAIKRFSQAFQELFSVPVTAQNFIDVRLHGCRR</sequence>
<organism evidence="1 2">
    <name type="scientific">Thalassotalea euphylliae</name>
    <dbReference type="NCBI Taxonomy" id="1655234"/>
    <lineage>
        <taxon>Bacteria</taxon>
        <taxon>Pseudomonadati</taxon>
        <taxon>Pseudomonadota</taxon>
        <taxon>Gammaproteobacteria</taxon>
        <taxon>Alteromonadales</taxon>
        <taxon>Colwelliaceae</taxon>
        <taxon>Thalassotalea</taxon>
    </lineage>
</organism>
<dbReference type="AlphaFoldDB" id="A0A3E0ULN7"/>